<reference evidence="3" key="1">
    <citation type="journal article" date="2008" name="Nat. Genet.">
        <title>The Pristionchus pacificus genome provides a unique perspective on nematode lifestyle and parasitism.</title>
        <authorList>
            <person name="Dieterich C."/>
            <person name="Clifton S.W."/>
            <person name="Schuster L.N."/>
            <person name="Chinwalla A."/>
            <person name="Delehaunty K."/>
            <person name="Dinkelacker I."/>
            <person name="Fulton L."/>
            <person name="Fulton R."/>
            <person name="Godfrey J."/>
            <person name="Minx P."/>
            <person name="Mitreva M."/>
            <person name="Roeseler W."/>
            <person name="Tian H."/>
            <person name="Witte H."/>
            <person name="Yang S.P."/>
            <person name="Wilson R.K."/>
            <person name="Sommer R.J."/>
        </authorList>
    </citation>
    <scope>NUCLEOTIDE SEQUENCE [LARGE SCALE GENOMIC DNA]</scope>
    <source>
        <strain evidence="3">PS312</strain>
    </source>
</reference>
<name>A0A2A6CUF6_PRIPA</name>
<gene>
    <name evidence="2" type="primary">WBGene00095211</name>
</gene>
<organism evidence="2 3">
    <name type="scientific">Pristionchus pacificus</name>
    <name type="common">Parasitic nematode worm</name>
    <dbReference type="NCBI Taxonomy" id="54126"/>
    <lineage>
        <taxon>Eukaryota</taxon>
        <taxon>Metazoa</taxon>
        <taxon>Ecdysozoa</taxon>
        <taxon>Nematoda</taxon>
        <taxon>Chromadorea</taxon>
        <taxon>Rhabditida</taxon>
        <taxon>Rhabditina</taxon>
        <taxon>Diplogasteromorpha</taxon>
        <taxon>Diplogasteroidea</taxon>
        <taxon>Neodiplogasteridae</taxon>
        <taxon>Pristionchus</taxon>
    </lineage>
</organism>
<proteinExistence type="predicted"/>
<accession>A0A2A6CUF6</accession>
<dbReference type="AlphaFoldDB" id="A0A2A6CUF6"/>
<protein>
    <submittedName>
        <fullName evidence="2">Uncharacterized protein</fullName>
    </submittedName>
</protein>
<keyword evidence="3" id="KW-1185">Reference proteome</keyword>
<evidence type="ECO:0000313" key="3">
    <source>
        <dbReference type="Proteomes" id="UP000005239"/>
    </source>
</evidence>
<feature type="region of interest" description="Disordered" evidence="1">
    <location>
        <begin position="104"/>
        <end position="129"/>
    </location>
</feature>
<sequence length="322" mass="34794">MTKRKKKGSPNDDDDPFYDGFVQNQHKFFTMFSADDLETDPQFEDLDVDGDLLTEFENIELQHSNAPQAVGSGGVSGSTDMEELLSRFDQILFDKEEIGPSCSFNNTHASSHGNGSTSQGLASTNGSNSHNPPSFLFDDLISASFDPISYPSTSYAASSLSQLSIPSFSRSPFNRVPSSSSNVSAEVNSSRDQLIFTPSSLLPILDGLNTPVPDGFHSWSTARLRDFVIGLLRSVGLPEANAILYLRRHAQMSTGADQPSTSTAAVTSAALTQVPHSGEISQGSAEVEYGSESVNGRTTNGRILNPKKVNPENRFKPYSPKK</sequence>
<accession>A0A8R1Y9Y1</accession>
<dbReference type="Proteomes" id="UP000005239">
    <property type="component" value="Unassembled WGS sequence"/>
</dbReference>
<evidence type="ECO:0000313" key="2">
    <source>
        <dbReference type="EnsemblMetazoa" id="PPA05657.1"/>
    </source>
</evidence>
<evidence type="ECO:0000256" key="1">
    <source>
        <dbReference type="SAM" id="MobiDB-lite"/>
    </source>
</evidence>
<dbReference type="EnsemblMetazoa" id="PPA05657.1">
    <property type="protein sequence ID" value="PPA05657.1"/>
    <property type="gene ID" value="WBGene00095211"/>
</dbReference>
<feature type="region of interest" description="Disordered" evidence="1">
    <location>
        <begin position="274"/>
        <end position="322"/>
    </location>
</feature>
<feature type="compositionally biased region" description="Polar residues" evidence="1">
    <location>
        <begin position="292"/>
        <end position="302"/>
    </location>
</feature>
<reference evidence="2" key="2">
    <citation type="submission" date="2022-06" db="UniProtKB">
        <authorList>
            <consortium name="EnsemblMetazoa"/>
        </authorList>
    </citation>
    <scope>IDENTIFICATION</scope>
    <source>
        <strain evidence="2">PS312</strain>
    </source>
</reference>